<comment type="caution">
    <text evidence="1">The sequence shown here is derived from an EMBL/GenBank/DDBJ whole genome shotgun (WGS) entry which is preliminary data.</text>
</comment>
<gene>
    <name evidence="1" type="ORF">LTR25_005523</name>
</gene>
<name>A0AAV9Q7L9_9PEZI</name>
<evidence type="ECO:0000313" key="2">
    <source>
        <dbReference type="Proteomes" id="UP001345827"/>
    </source>
</evidence>
<proteinExistence type="predicted"/>
<keyword evidence="2" id="KW-1185">Reference proteome</keyword>
<dbReference type="Proteomes" id="UP001345827">
    <property type="component" value="Unassembled WGS sequence"/>
</dbReference>
<evidence type="ECO:0000313" key="1">
    <source>
        <dbReference type="EMBL" id="KAK5536848.1"/>
    </source>
</evidence>
<dbReference type="AlphaFoldDB" id="A0AAV9Q7L9"/>
<protein>
    <submittedName>
        <fullName evidence="1">Uncharacterized protein</fullName>
    </submittedName>
</protein>
<reference evidence="1 2" key="1">
    <citation type="submission" date="2023-06" db="EMBL/GenBank/DDBJ databases">
        <title>Black Yeasts Isolated from many extreme environments.</title>
        <authorList>
            <person name="Coleine C."/>
            <person name="Stajich J.E."/>
            <person name="Selbmann L."/>
        </authorList>
    </citation>
    <scope>NUCLEOTIDE SEQUENCE [LARGE SCALE GENOMIC DNA]</scope>
    <source>
        <strain evidence="1 2">CCFEE 5887</strain>
    </source>
</reference>
<sequence>MGDSGTVRALNASAPKHAWTSADREFLGVTHRLYDIANIELTQIFNTLNDDRLQQEGFRNGLKTTAISSQVADLKRTDRGGVFQDVLSRSTFNVQNRFGELIINIEQAAATLDIALPARSGGTAATVPVTRRLPKARLDEWATESEPSMSPPAPNPVTFELNPPKRRRIVATPSPTLLKVSHLQLLSLIQIPVPRQLQMSTPTPSALGKPIPTLTVEKSTWISMIMTFQRPRLGSIRV</sequence>
<organism evidence="1 2">
    <name type="scientific">Vermiconidia calcicola</name>
    <dbReference type="NCBI Taxonomy" id="1690605"/>
    <lineage>
        <taxon>Eukaryota</taxon>
        <taxon>Fungi</taxon>
        <taxon>Dikarya</taxon>
        <taxon>Ascomycota</taxon>
        <taxon>Pezizomycotina</taxon>
        <taxon>Dothideomycetes</taxon>
        <taxon>Dothideomycetidae</taxon>
        <taxon>Mycosphaerellales</taxon>
        <taxon>Extremaceae</taxon>
        <taxon>Vermiconidia</taxon>
    </lineage>
</organism>
<accession>A0AAV9Q7L9</accession>
<dbReference type="EMBL" id="JAXLQG010000008">
    <property type="protein sequence ID" value="KAK5536848.1"/>
    <property type="molecule type" value="Genomic_DNA"/>
</dbReference>